<dbReference type="PANTHER" id="PTHR43826">
    <property type="entry name" value="GLUCOSE-6-PHOSPHATE EXCHANGER SLC37A4"/>
    <property type="match status" value="1"/>
</dbReference>
<dbReference type="SUPFAM" id="SSF103473">
    <property type="entry name" value="MFS general substrate transporter"/>
    <property type="match status" value="1"/>
</dbReference>
<feature type="transmembrane region" description="Helical" evidence="6">
    <location>
        <begin position="84"/>
        <end position="100"/>
    </location>
</feature>
<feature type="transmembrane region" description="Helical" evidence="6">
    <location>
        <begin position="398"/>
        <end position="421"/>
    </location>
</feature>
<dbReference type="CDD" id="cd06174">
    <property type="entry name" value="MFS"/>
    <property type="match status" value="1"/>
</dbReference>
<dbReference type="InterPro" id="IPR011701">
    <property type="entry name" value="MFS"/>
</dbReference>
<feature type="transmembrane region" description="Helical" evidence="6">
    <location>
        <begin position="54"/>
        <end position="77"/>
    </location>
</feature>
<accession>A0A9D2PV23</accession>
<evidence type="ECO:0000256" key="3">
    <source>
        <dbReference type="ARBA" id="ARBA00022692"/>
    </source>
</evidence>
<gene>
    <name evidence="8" type="ORF">H9931_13880</name>
</gene>
<proteinExistence type="predicted"/>
<evidence type="ECO:0000313" key="8">
    <source>
        <dbReference type="EMBL" id="HJC67777.1"/>
    </source>
</evidence>
<dbReference type="PROSITE" id="PS50850">
    <property type="entry name" value="MFS"/>
    <property type="match status" value="1"/>
</dbReference>
<evidence type="ECO:0000256" key="4">
    <source>
        <dbReference type="ARBA" id="ARBA00022989"/>
    </source>
</evidence>
<sequence length="431" mass="46488">MSNEMKAKAMKAAPNRWFVFCILTLSGGIAFKLSSMKDMFYVPMQEFMGLTNTQIGGALSAYGIVQTIGLIAGIYICDMFSKKYMIGFSLIGIGAVGVYLSTFPGYWGFLVAFGILAILGEVTYWPVLLKAIRLLGDEKTQGRMFGFLEMGRGVVDVIIASTALGIFNAMGENAPALRAGLLFLAAATAAAGVLCLIFVPNDEKRVGADGKEVNKAQAAFGGMMQAVKSVDIWAVALNGFVVYCIYCGLTYFIPFLNQIYMLPATAVGMYGIINQYGLKMVGGPIGGFMSDKVHHSSAKHIRVGFLVCAIAMVAFLMVPHESLGQSGNWLLGACCTLGFGAIVFTMRAVFFAPMDEVKVPAEITGAAMSLASLVIYLPNAFAYVMYGNFLDRFPGMTGFRIVFSVMIGWAIVGLFVSTFLIHRIKKHQTNA</sequence>
<dbReference type="GO" id="GO:0061513">
    <property type="term" value="F:glucose 6-phosphate:phosphate antiporter activity"/>
    <property type="evidence" value="ECO:0007669"/>
    <property type="project" value="TreeGrafter"/>
</dbReference>
<dbReference type="GO" id="GO:0005886">
    <property type="term" value="C:plasma membrane"/>
    <property type="evidence" value="ECO:0007669"/>
    <property type="project" value="UniProtKB-SubCell"/>
</dbReference>
<feature type="transmembrane region" description="Helical" evidence="6">
    <location>
        <begin position="329"/>
        <end position="351"/>
    </location>
</feature>
<reference evidence="8" key="1">
    <citation type="journal article" date="2021" name="PeerJ">
        <title>Extensive microbial diversity within the chicken gut microbiome revealed by metagenomics and culture.</title>
        <authorList>
            <person name="Gilroy R."/>
            <person name="Ravi A."/>
            <person name="Getino M."/>
            <person name="Pursley I."/>
            <person name="Horton D.L."/>
            <person name="Alikhan N.F."/>
            <person name="Baker D."/>
            <person name="Gharbi K."/>
            <person name="Hall N."/>
            <person name="Watson M."/>
            <person name="Adriaenssens E.M."/>
            <person name="Foster-Nyarko E."/>
            <person name="Jarju S."/>
            <person name="Secka A."/>
            <person name="Antonio M."/>
            <person name="Oren A."/>
            <person name="Chaudhuri R.R."/>
            <person name="La Ragione R."/>
            <person name="Hildebrand F."/>
            <person name="Pallen M.J."/>
        </authorList>
    </citation>
    <scope>NUCLEOTIDE SEQUENCE</scope>
    <source>
        <strain evidence="8">CHK198-12963</strain>
    </source>
</reference>
<dbReference type="InterPro" id="IPR036259">
    <property type="entry name" value="MFS_trans_sf"/>
</dbReference>
<dbReference type="Pfam" id="PF07690">
    <property type="entry name" value="MFS_1"/>
    <property type="match status" value="1"/>
</dbReference>
<comment type="caution">
    <text evidence="8">The sequence shown here is derived from an EMBL/GenBank/DDBJ whole genome shotgun (WGS) entry which is preliminary data.</text>
</comment>
<comment type="subcellular location">
    <subcellularLocation>
        <location evidence="1">Cell membrane</location>
        <topology evidence="1">Multi-pass membrane protein</topology>
    </subcellularLocation>
</comment>
<dbReference type="Gene3D" id="1.20.1250.20">
    <property type="entry name" value="MFS general substrate transporter like domains"/>
    <property type="match status" value="2"/>
</dbReference>
<keyword evidence="2" id="KW-0813">Transport</keyword>
<keyword evidence="5 6" id="KW-0472">Membrane</keyword>
<feature type="domain" description="Major facilitator superfamily (MFS) profile" evidence="7">
    <location>
        <begin position="1"/>
        <end position="425"/>
    </location>
</feature>
<feature type="transmembrane region" description="Helical" evidence="6">
    <location>
        <begin position="176"/>
        <end position="199"/>
    </location>
</feature>
<dbReference type="EMBL" id="DWWB01000084">
    <property type="protein sequence ID" value="HJC67777.1"/>
    <property type="molecule type" value="Genomic_DNA"/>
</dbReference>
<dbReference type="AlphaFoldDB" id="A0A9D2PV23"/>
<feature type="transmembrane region" description="Helical" evidence="6">
    <location>
        <begin position="363"/>
        <end position="386"/>
    </location>
</feature>
<evidence type="ECO:0000256" key="5">
    <source>
        <dbReference type="ARBA" id="ARBA00023136"/>
    </source>
</evidence>
<dbReference type="GO" id="GO:0035435">
    <property type="term" value="P:phosphate ion transmembrane transport"/>
    <property type="evidence" value="ECO:0007669"/>
    <property type="project" value="TreeGrafter"/>
</dbReference>
<evidence type="ECO:0000256" key="1">
    <source>
        <dbReference type="ARBA" id="ARBA00004651"/>
    </source>
</evidence>
<dbReference type="InterPro" id="IPR020846">
    <property type="entry name" value="MFS_dom"/>
</dbReference>
<feature type="transmembrane region" description="Helical" evidence="6">
    <location>
        <begin position="106"/>
        <end position="129"/>
    </location>
</feature>
<feature type="transmembrane region" description="Helical" evidence="6">
    <location>
        <begin position="150"/>
        <end position="170"/>
    </location>
</feature>
<reference evidence="8" key="2">
    <citation type="submission" date="2021-04" db="EMBL/GenBank/DDBJ databases">
        <authorList>
            <person name="Gilroy R."/>
        </authorList>
    </citation>
    <scope>NUCLEOTIDE SEQUENCE</scope>
    <source>
        <strain evidence="8">CHK198-12963</strain>
    </source>
</reference>
<evidence type="ECO:0000256" key="2">
    <source>
        <dbReference type="ARBA" id="ARBA00022448"/>
    </source>
</evidence>
<evidence type="ECO:0000256" key="6">
    <source>
        <dbReference type="SAM" id="Phobius"/>
    </source>
</evidence>
<feature type="transmembrane region" description="Helical" evidence="6">
    <location>
        <begin position="299"/>
        <end position="317"/>
    </location>
</feature>
<dbReference type="Proteomes" id="UP000823863">
    <property type="component" value="Unassembled WGS sequence"/>
</dbReference>
<feature type="transmembrane region" description="Helical" evidence="6">
    <location>
        <begin position="232"/>
        <end position="253"/>
    </location>
</feature>
<protein>
    <submittedName>
        <fullName evidence="8">MFS transporter</fullName>
    </submittedName>
</protein>
<evidence type="ECO:0000313" key="9">
    <source>
        <dbReference type="Proteomes" id="UP000823863"/>
    </source>
</evidence>
<evidence type="ECO:0000259" key="7">
    <source>
        <dbReference type="PROSITE" id="PS50850"/>
    </source>
</evidence>
<keyword evidence="4 6" id="KW-1133">Transmembrane helix</keyword>
<dbReference type="InterPro" id="IPR051337">
    <property type="entry name" value="OPA_Antiporter"/>
</dbReference>
<feature type="transmembrane region" description="Helical" evidence="6">
    <location>
        <begin position="259"/>
        <end position="278"/>
    </location>
</feature>
<name>A0A9D2PV23_9FIRM</name>
<organism evidence="8 9">
    <name type="scientific">Candidatus Enterocloster excrementigallinarum</name>
    <dbReference type="NCBI Taxonomy" id="2838558"/>
    <lineage>
        <taxon>Bacteria</taxon>
        <taxon>Bacillati</taxon>
        <taxon>Bacillota</taxon>
        <taxon>Clostridia</taxon>
        <taxon>Lachnospirales</taxon>
        <taxon>Lachnospiraceae</taxon>
        <taxon>Enterocloster</taxon>
    </lineage>
</organism>
<keyword evidence="3 6" id="KW-0812">Transmembrane</keyword>
<dbReference type="PANTHER" id="PTHR43826:SF3">
    <property type="entry name" value="GLUCOSE-6-PHOSPHATE EXCHANGER SLC37A4"/>
    <property type="match status" value="1"/>
</dbReference>